<sequence>MENNLCMTIYCCSHMDLITGNCRQVP</sequence>
<dbReference type="AlphaFoldDB" id="A0A0A9CDY9"/>
<proteinExistence type="predicted"/>
<accession>A0A0A9CDY9</accession>
<reference evidence="1" key="1">
    <citation type="submission" date="2014-09" db="EMBL/GenBank/DDBJ databases">
        <authorList>
            <person name="Magalhaes I.L.F."/>
            <person name="Oliveira U."/>
            <person name="Santos F.R."/>
            <person name="Vidigal T.H.D.A."/>
            <person name="Brescovit A.D."/>
            <person name="Santos A.J."/>
        </authorList>
    </citation>
    <scope>NUCLEOTIDE SEQUENCE</scope>
    <source>
        <tissue evidence="1">Shoot tissue taken approximately 20 cm above the soil surface</tissue>
    </source>
</reference>
<dbReference type="EMBL" id="GBRH01225247">
    <property type="protein sequence ID" value="JAD72648.1"/>
    <property type="molecule type" value="Transcribed_RNA"/>
</dbReference>
<organism evidence="1">
    <name type="scientific">Arundo donax</name>
    <name type="common">Giant reed</name>
    <name type="synonym">Donax arundinaceus</name>
    <dbReference type="NCBI Taxonomy" id="35708"/>
    <lineage>
        <taxon>Eukaryota</taxon>
        <taxon>Viridiplantae</taxon>
        <taxon>Streptophyta</taxon>
        <taxon>Embryophyta</taxon>
        <taxon>Tracheophyta</taxon>
        <taxon>Spermatophyta</taxon>
        <taxon>Magnoliopsida</taxon>
        <taxon>Liliopsida</taxon>
        <taxon>Poales</taxon>
        <taxon>Poaceae</taxon>
        <taxon>PACMAD clade</taxon>
        <taxon>Arundinoideae</taxon>
        <taxon>Arundineae</taxon>
        <taxon>Arundo</taxon>
    </lineage>
</organism>
<evidence type="ECO:0000313" key="1">
    <source>
        <dbReference type="EMBL" id="JAD72648.1"/>
    </source>
</evidence>
<protein>
    <submittedName>
        <fullName evidence="1">Uncharacterized protein</fullName>
    </submittedName>
</protein>
<name>A0A0A9CDY9_ARUDO</name>
<reference evidence="1" key="2">
    <citation type="journal article" date="2015" name="Data Brief">
        <title>Shoot transcriptome of the giant reed, Arundo donax.</title>
        <authorList>
            <person name="Barrero R.A."/>
            <person name="Guerrero F.D."/>
            <person name="Moolhuijzen P."/>
            <person name="Goolsby J.A."/>
            <person name="Tidwell J."/>
            <person name="Bellgard S.E."/>
            <person name="Bellgard M.I."/>
        </authorList>
    </citation>
    <scope>NUCLEOTIDE SEQUENCE</scope>
    <source>
        <tissue evidence="1">Shoot tissue taken approximately 20 cm above the soil surface</tissue>
    </source>
</reference>